<organism evidence="1 2">
    <name type="scientific">Araneus ventricosus</name>
    <name type="common">Orbweaver spider</name>
    <name type="synonym">Epeira ventricosa</name>
    <dbReference type="NCBI Taxonomy" id="182803"/>
    <lineage>
        <taxon>Eukaryota</taxon>
        <taxon>Metazoa</taxon>
        <taxon>Ecdysozoa</taxon>
        <taxon>Arthropoda</taxon>
        <taxon>Chelicerata</taxon>
        <taxon>Arachnida</taxon>
        <taxon>Araneae</taxon>
        <taxon>Araneomorphae</taxon>
        <taxon>Entelegynae</taxon>
        <taxon>Araneoidea</taxon>
        <taxon>Araneidae</taxon>
        <taxon>Araneus</taxon>
    </lineage>
</organism>
<dbReference type="Proteomes" id="UP000499080">
    <property type="component" value="Unassembled WGS sequence"/>
</dbReference>
<gene>
    <name evidence="1" type="ORF">AVEN_59945_1</name>
</gene>
<keyword evidence="2" id="KW-1185">Reference proteome</keyword>
<protein>
    <recommendedName>
        <fullName evidence="3">C2H2-type domain-containing protein</fullName>
    </recommendedName>
</protein>
<evidence type="ECO:0000313" key="2">
    <source>
        <dbReference type="Proteomes" id="UP000499080"/>
    </source>
</evidence>
<evidence type="ECO:0000313" key="1">
    <source>
        <dbReference type="EMBL" id="GBN17674.1"/>
    </source>
</evidence>
<accession>A0A4Y2LTE4</accession>
<dbReference type="EMBL" id="BGPR01006286">
    <property type="protein sequence ID" value="GBN17674.1"/>
    <property type="molecule type" value="Genomic_DNA"/>
</dbReference>
<sequence length="105" mass="12006">MWGSGMSLPWRNFRGNRPAPVCHLEVNQKKYSCTQPDCGEQFIPKAHLYLSVFECHLRAQQEERLDNLPPIHISQLYHLLAHYTCTSSGLKDVTVSIISFDTLSC</sequence>
<proteinExistence type="predicted"/>
<name>A0A4Y2LTE4_ARAVE</name>
<comment type="caution">
    <text evidence="1">The sequence shown here is derived from an EMBL/GenBank/DDBJ whole genome shotgun (WGS) entry which is preliminary data.</text>
</comment>
<reference evidence="1 2" key="1">
    <citation type="journal article" date="2019" name="Sci. Rep.">
        <title>Orb-weaving spider Araneus ventricosus genome elucidates the spidroin gene catalogue.</title>
        <authorList>
            <person name="Kono N."/>
            <person name="Nakamura H."/>
            <person name="Ohtoshi R."/>
            <person name="Moran D.A.P."/>
            <person name="Shinohara A."/>
            <person name="Yoshida Y."/>
            <person name="Fujiwara M."/>
            <person name="Mori M."/>
            <person name="Tomita M."/>
            <person name="Arakawa K."/>
        </authorList>
    </citation>
    <scope>NUCLEOTIDE SEQUENCE [LARGE SCALE GENOMIC DNA]</scope>
</reference>
<evidence type="ECO:0008006" key="3">
    <source>
        <dbReference type="Google" id="ProtNLM"/>
    </source>
</evidence>
<dbReference type="AlphaFoldDB" id="A0A4Y2LTE4"/>